<keyword evidence="5 8" id="KW-0175">Coiled coil</keyword>
<feature type="coiled-coil region" evidence="8">
    <location>
        <begin position="32"/>
        <end position="66"/>
    </location>
</feature>
<evidence type="ECO:0000256" key="9">
    <source>
        <dbReference type="SAM" id="MobiDB-lite"/>
    </source>
</evidence>
<evidence type="ECO:0000313" key="10">
    <source>
        <dbReference type="EMBL" id="OJJ50168.1"/>
    </source>
</evidence>
<dbReference type="PANTHER" id="PTHR14401:SF6">
    <property type="entry name" value="CENTROMERE PROTEIN K"/>
    <property type="match status" value="1"/>
</dbReference>
<feature type="region of interest" description="Disordered" evidence="9">
    <location>
        <begin position="168"/>
        <end position="198"/>
    </location>
</feature>
<evidence type="ECO:0000313" key="11">
    <source>
        <dbReference type="Proteomes" id="UP000184188"/>
    </source>
</evidence>
<dbReference type="GO" id="GO:0000070">
    <property type="term" value="P:mitotic sister chromatid segregation"/>
    <property type="evidence" value="ECO:0007669"/>
    <property type="project" value="TreeGrafter"/>
</dbReference>
<proteinExistence type="inferred from homology"/>
<dbReference type="RefSeq" id="XP_022584678.1">
    <property type="nucleotide sequence ID" value="XM_022724557.1"/>
</dbReference>
<sequence length="351" mass="39586">MAISQETVDRIQRFAESRNNAYAEYGRQPLGSSALEAYNHKLDETLKELQNRVKRQEDELKKLRAANKINFASLRTDSVVRISQARRAKKAYDTLLKSDKELPNPRTPLPSLIAIDEVTHLIRESKSYVSQTTKSLSADRQRLKAEEANLQDARLIATNLKERIERVRKEKSAEQEKSPSELAQNEIRQQREKNERLETTTENLKGSLDKFIDNTLAAMLAAEDLGGPSVGDASDITDTMLEAGYTNHGRPKKPKAVLQPGDDAGQQRIDELVRRQTGQEQVRTISNKRGAAAAEMHELLDQLLEAGTGYVELTRDSAASRFLVKAKVAQFHPRDAKRLRLIDFGRSLEDE</sequence>
<dbReference type="GO" id="GO:0005634">
    <property type="term" value="C:nucleus"/>
    <property type="evidence" value="ECO:0007669"/>
    <property type="project" value="UniProtKB-SubCell"/>
</dbReference>
<name>A0A1L9SSJ1_9EURO</name>
<evidence type="ECO:0000256" key="2">
    <source>
        <dbReference type="ARBA" id="ARBA00004584"/>
    </source>
</evidence>
<evidence type="ECO:0000256" key="5">
    <source>
        <dbReference type="ARBA" id="ARBA00023054"/>
    </source>
</evidence>
<keyword evidence="11" id="KW-1185">Reference proteome</keyword>
<keyword evidence="4" id="KW-0158">Chromosome</keyword>
<dbReference type="VEuPathDB" id="FungiDB:ASPZODRAFT_139486"/>
<dbReference type="InterPro" id="IPR020993">
    <property type="entry name" value="Centromere_CenpK"/>
</dbReference>
<keyword evidence="7" id="KW-0137">Centromere</keyword>
<evidence type="ECO:0000256" key="6">
    <source>
        <dbReference type="ARBA" id="ARBA00023242"/>
    </source>
</evidence>
<evidence type="ECO:0000256" key="7">
    <source>
        <dbReference type="ARBA" id="ARBA00023328"/>
    </source>
</evidence>
<evidence type="ECO:0000256" key="3">
    <source>
        <dbReference type="ARBA" id="ARBA00005795"/>
    </source>
</evidence>
<reference evidence="11" key="1">
    <citation type="journal article" date="2017" name="Genome Biol.">
        <title>Comparative genomics reveals high biological diversity and specific adaptations in the industrially and medically important fungal genus Aspergillus.</title>
        <authorList>
            <person name="de Vries R.P."/>
            <person name="Riley R."/>
            <person name="Wiebenga A."/>
            <person name="Aguilar-Osorio G."/>
            <person name="Amillis S."/>
            <person name="Uchima C.A."/>
            <person name="Anderluh G."/>
            <person name="Asadollahi M."/>
            <person name="Askin M."/>
            <person name="Barry K."/>
            <person name="Battaglia E."/>
            <person name="Bayram O."/>
            <person name="Benocci T."/>
            <person name="Braus-Stromeyer S.A."/>
            <person name="Caldana C."/>
            <person name="Canovas D."/>
            <person name="Cerqueira G.C."/>
            <person name="Chen F."/>
            <person name="Chen W."/>
            <person name="Choi C."/>
            <person name="Clum A."/>
            <person name="Dos Santos R.A."/>
            <person name="Damasio A.R."/>
            <person name="Diallinas G."/>
            <person name="Emri T."/>
            <person name="Fekete E."/>
            <person name="Flipphi M."/>
            <person name="Freyberg S."/>
            <person name="Gallo A."/>
            <person name="Gournas C."/>
            <person name="Habgood R."/>
            <person name="Hainaut M."/>
            <person name="Harispe M.L."/>
            <person name="Henrissat B."/>
            <person name="Hilden K.S."/>
            <person name="Hope R."/>
            <person name="Hossain A."/>
            <person name="Karabika E."/>
            <person name="Karaffa L."/>
            <person name="Karanyi Z."/>
            <person name="Krasevec N."/>
            <person name="Kuo A."/>
            <person name="Kusch H."/>
            <person name="LaButti K."/>
            <person name="Lagendijk E.L."/>
            <person name="Lapidus A."/>
            <person name="Levasseur A."/>
            <person name="Lindquist E."/>
            <person name="Lipzen A."/>
            <person name="Logrieco A.F."/>
            <person name="MacCabe A."/>
            <person name="Maekelae M.R."/>
            <person name="Malavazi I."/>
            <person name="Melin P."/>
            <person name="Meyer V."/>
            <person name="Mielnichuk N."/>
            <person name="Miskei M."/>
            <person name="Molnar A.P."/>
            <person name="Mule G."/>
            <person name="Ngan C.Y."/>
            <person name="Orejas M."/>
            <person name="Orosz E."/>
            <person name="Ouedraogo J.P."/>
            <person name="Overkamp K.M."/>
            <person name="Park H.-S."/>
            <person name="Perrone G."/>
            <person name="Piumi F."/>
            <person name="Punt P.J."/>
            <person name="Ram A.F."/>
            <person name="Ramon A."/>
            <person name="Rauscher S."/>
            <person name="Record E."/>
            <person name="Riano-Pachon D.M."/>
            <person name="Robert V."/>
            <person name="Roehrig J."/>
            <person name="Ruller R."/>
            <person name="Salamov A."/>
            <person name="Salih N.S."/>
            <person name="Samson R.A."/>
            <person name="Sandor E."/>
            <person name="Sanguinetti M."/>
            <person name="Schuetze T."/>
            <person name="Sepcic K."/>
            <person name="Shelest E."/>
            <person name="Sherlock G."/>
            <person name="Sophianopoulou V."/>
            <person name="Squina F.M."/>
            <person name="Sun H."/>
            <person name="Susca A."/>
            <person name="Todd R.B."/>
            <person name="Tsang A."/>
            <person name="Unkles S.E."/>
            <person name="van de Wiele N."/>
            <person name="van Rossen-Uffink D."/>
            <person name="Oliveira J.V."/>
            <person name="Vesth T.C."/>
            <person name="Visser J."/>
            <person name="Yu J.-H."/>
            <person name="Zhou M."/>
            <person name="Andersen M.R."/>
            <person name="Archer D.B."/>
            <person name="Baker S.E."/>
            <person name="Benoit I."/>
            <person name="Brakhage A.A."/>
            <person name="Braus G.H."/>
            <person name="Fischer R."/>
            <person name="Frisvad J.C."/>
            <person name="Goldman G.H."/>
            <person name="Houbraken J."/>
            <person name="Oakley B."/>
            <person name="Pocsi I."/>
            <person name="Scazzocchio C."/>
            <person name="Seiboth B."/>
            <person name="vanKuyk P.A."/>
            <person name="Wortman J."/>
            <person name="Dyer P.S."/>
            <person name="Grigoriev I.V."/>
        </authorList>
    </citation>
    <scope>NUCLEOTIDE SEQUENCE [LARGE SCALE GENOMIC DNA]</scope>
    <source>
        <strain evidence="11">CBS 506.65</strain>
    </source>
</reference>
<dbReference type="OrthoDB" id="9445768at2759"/>
<dbReference type="EMBL" id="KV878337">
    <property type="protein sequence ID" value="OJJ50168.1"/>
    <property type="molecule type" value="Genomic_DNA"/>
</dbReference>
<organism evidence="10 11">
    <name type="scientific">Penicilliopsis zonata CBS 506.65</name>
    <dbReference type="NCBI Taxonomy" id="1073090"/>
    <lineage>
        <taxon>Eukaryota</taxon>
        <taxon>Fungi</taxon>
        <taxon>Dikarya</taxon>
        <taxon>Ascomycota</taxon>
        <taxon>Pezizomycotina</taxon>
        <taxon>Eurotiomycetes</taxon>
        <taxon>Eurotiomycetidae</taxon>
        <taxon>Eurotiales</taxon>
        <taxon>Aspergillaceae</taxon>
        <taxon>Penicilliopsis</taxon>
    </lineage>
</organism>
<gene>
    <name evidence="10" type="ORF">ASPZODRAFT_139486</name>
</gene>
<dbReference type="STRING" id="1073090.A0A1L9SSJ1"/>
<comment type="similarity">
    <text evidence="3">Belongs to the CENP-K/MCM22 family.</text>
</comment>
<dbReference type="PANTHER" id="PTHR14401">
    <property type="entry name" value="CENTROMERE PROTEIN K"/>
    <property type="match status" value="1"/>
</dbReference>
<comment type="subcellular location">
    <subcellularLocation>
        <location evidence="2">Chromosome</location>
        <location evidence="2">Centromere</location>
    </subcellularLocation>
    <subcellularLocation>
        <location evidence="1">Nucleus</location>
    </subcellularLocation>
</comment>
<dbReference type="GO" id="GO:0051382">
    <property type="term" value="P:kinetochore assembly"/>
    <property type="evidence" value="ECO:0007669"/>
    <property type="project" value="InterPro"/>
</dbReference>
<feature type="compositionally biased region" description="Basic and acidic residues" evidence="9">
    <location>
        <begin position="168"/>
        <end position="179"/>
    </location>
</feature>
<dbReference type="Proteomes" id="UP000184188">
    <property type="component" value="Unassembled WGS sequence"/>
</dbReference>
<accession>A0A1L9SSJ1</accession>
<protein>
    <submittedName>
        <fullName evidence="10">Uncharacterized protein</fullName>
    </submittedName>
</protein>
<evidence type="ECO:0000256" key="4">
    <source>
        <dbReference type="ARBA" id="ARBA00022454"/>
    </source>
</evidence>
<keyword evidence="6" id="KW-0539">Nucleus</keyword>
<dbReference type="AlphaFoldDB" id="A0A1L9SSJ1"/>
<dbReference type="GeneID" id="34611022"/>
<evidence type="ECO:0000256" key="8">
    <source>
        <dbReference type="SAM" id="Coils"/>
    </source>
</evidence>
<dbReference type="GO" id="GO:0000775">
    <property type="term" value="C:chromosome, centromeric region"/>
    <property type="evidence" value="ECO:0007669"/>
    <property type="project" value="UniProtKB-SubCell"/>
</dbReference>
<feature type="compositionally biased region" description="Basic and acidic residues" evidence="9">
    <location>
        <begin position="188"/>
        <end position="198"/>
    </location>
</feature>
<evidence type="ECO:0000256" key="1">
    <source>
        <dbReference type="ARBA" id="ARBA00004123"/>
    </source>
</evidence>